<sequence length="181" mass="19006">MREDLRQVLHLLIGLLIAALIRFFDPAVTTPLLVVGLLGGMVVADAVSRGFHLPLISWILAHAEREGTVPGQGTFFFVMSALTCLVLFGSTTAATGVLVLAVLDSVTALVGMNFGRHRVYLKKTAEGTGAGIVVTVGILIFLLPPPLAVLISVVAGLVELYAPVDDNLLIPVGVCLLISVL</sequence>
<dbReference type="eggNOG" id="arCOG01880">
    <property type="taxonomic scope" value="Archaea"/>
</dbReference>
<feature type="transmembrane region" description="Helical" evidence="1">
    <location>
        <begin position="69"/>
        <end position="88"/>
    </location>
</feature>
<protein>
    <submittedName>
        <fullName evidence="2">Phosphatidate cytidylyltransferase</fullName>
    </submittedName>
</protein>
<dbReference type="PANTHER" id="PTHR31303">
    <property type="entry name" value="CTP-DEPENDENT DIACYLGLYCEROL KINASE 1"/>
    <property type="match status" value="1"/>
</dbReference>
<keyword evidence="2" id="KW-0808">Transferase</keyword>
<dbReference type="GO" id="GO:0004143">
    <property type="term" value="F:ATP-dependent diacylglycerol kinase activity"/>
    <property type="evidence" value="ECO:0007669"/>
    <property type="project" value="InterPro"/>
</dbReference>
<dbReference type="STRING" id="521011.Mpal_2262"/>
<proteinExistence type="predicted"/>
<keyword evidence="2" id="KW-0548">Nucleotidyltransferase</keyword>
<keyword evidence="1" id="KW-0812">Transmembrane</keyword>
<keyword evidence="1" id="KW-1133">Transmembrane helix</keyword>
<dbReference type="AlphaFoldDB" id="B8GE50"/>
<dbReference type="GeneID" id="7272560"/>
<dbReference type="RefSeq" id="WP_012618870.1">
    <property type="nucleotide sequence ID" value="NC_011832.1"/>
</dbReference>
<reference evidence="2 3" key="1">
    <citation type="journal article" date="2015" name="Genome Announc.">
        <title>Complete Genome Sequence of Methanosphaerula palustris E1-9CT, a Hydrogenotrophic Methanogen Isolated from a Minerotrophic Fen Peatland.</title>
        <authorList>
            <person name="Cadillo-Quiroz H."/>
            <person name="Browne P."/>
            <person name="Kyrpides N."/>
            <person name="Woyke T."/>
            <person name="Goodwin L."/>
            <person name="Detter C."/>
            <person name="Yavitt J.B."/>
            <person name="Zinder S.H."/>
        </authorList>
    </citation>
    <scope>NUCLEOTIDE SEQUENCE [LARGE SCALE GENOMIC DNA]</scope>
    <source>
        <strain evidence="3">ATCC BAA-1556 / DSM 19958 / E1-9c</strain>
    </source>
</reference>
<dbReference type="KEGG" id="mpl:Mpal_2262"/>
<keyword evidence="3" id="KW-1185">Reference proteome</keyword>
<evidence type="ECO:0000313" key="3">
    <source>
        <dbReference type="Proteomes" id="UP000002457"/>
    </source>
</evidence>
<accession>B8GE50</accession>
<evidence type="ECO:0000256" key="1">
    <source>
        <dbReference type="SAM" id="Phobius"/>
    </source>
</evidence>
<dbReference type="InterPro" id="IPR037997">
    <property type="entry name" value="Dgk1-like"/>
</dbReference>
<keyword evidence="1" id="KW-0472">Membrane</keyword>
<evidence type="ECO:0000313" key="2">
    <source>
        <dbReference type="EMBL" id="ACL17551.1"/>
    </source>
</evidence>
<feature type="transmembrane region" description="Helical" evidence="1">
    <location>
        <begin position="30"/>
        <end position="48"/>
    </location>
</feature>
<gene>
    <name evidence="2" type="ordered locus">Mpal_2262</name>
</gene>
<feature type="transmembrane region" description="Helical" evidence="1">
    <location>
        <begin position="94"/>
        <end position="115"/>
    </location>
</feature>
<dbReference type="HOGENOM" id="CLU_031477_4_2_2"/>
<organism evidence="2 3">
    <name type="scientific">Methanosphaerula palustris (strain ATCC BAA-1556 / DSM 19958 / E1-9c)</name>
    <dbReference type="NCBI Taxonomy" id="521011"/>
    <lineage>
        <taxon>Archaea</taxon>
        <taxon>Methanobacteriati</taxon>
        <taxon>Methanobacteriota</taxon>
        <taxon>Stenosarchaea group</taxon>
        <taxon>Methanomicrobia</taxon>
        <taxon>Methanomicrobiales</taxon>
        <taxon>Methanoregulaceae</taxon>
        <taxon>Methanosphaerula</taxon>
    </lineage>
</organism>
<feature type="transmembrane region" description="Helical" evidence="1">
    <location>
        <begin position="7"/>
        <end position="24"/>
    </location>
</feature>
<dbReference type="GO" id="GO:0016779">
    <property type="term" value="F:nucleotidyltransferase activity"/>
    <property type="evidence" value="ECO:0007669"/>
    <property type="project" value="UniProtKB-KW"/>
</dbReference>
<dbReference type="PANTHER" id="PTHR31303:SF1">
    <property type="entry name" value="CTP-DEPENDENT DIACYLGLYCEROL KINASE 1"/>
    <property type="match status" value="1"/>
</dbReference>
<name>B8GE50_METPE</name>
<feature type="transmembrane region" description="Helical" evidence="1">
    <location>
        <begin position="127"/>
        <end position="158"/>
    </location>
</feature>
<dbReference type="Proteomes" id="UP000002457">
    <property type="component" value="Chromosome"/>
</dbReference>
<dbReference type="EMBL" id="CP001338">
    <property type="protein sequence ID" value="ACL17551.1"/>
    <property type="molecule type" value="Genomic_DNA"/>
</dbReference>
<dbReference type="OrthoDB" id="107330at2157"/>